<gene>
    <name evidence="1" type="ORF">FYJ85_22040</name>
</gene>
<dbReference type="RefSeq" id="WP_154420876.1">
    <property type="nucleotide sequence ID" value="NZ_VUNS01000049.1"/>
</dbReference>
<protein>
    <submittedName>
        <fullName evidence="1">Uncharacterized protein</fullName>
    </submittedName>
</protein>
<organism evidence="1 2">
    <name type="scientific">Victivallis lenta</name>
    <dbReference type="NCBI Taxonomy" id="2606640"/>
    <lineage>
        <taxon>Bacteria</taxon>
        <taxon>Pseudomonadati</taxon>
        <taxon>Lentisphaerota</taxon>
        <taxon>Lentisphaeria</taxon>
        <taxon>Victivallales</taxon>
        <taxon>Victivallaceae</taxon>
        <taxon>Victivallis</taxon>
    </lineage>
</organism>
<comment type="caution">
    <text evidence="1">The sequence shown here is derived from an EMBL/GenBank/DDBJ whole genome shotgun (WGS) entry which is preliminary data.</text>
</comment>
<evidence type="ECO:0000313" key="1">
    <source>
        <dbReference type="EMBL" id="MST99715.1"/>
    </source>
</evidence>
<dbReference type="Proteomes" id="UP000435649">
    <property type="component" value="Unassembled WGS sequence"/>
</dbReference>
<dbReference type="EMBL" id="VUNS01000049">
    <property type="protein sequence ID" value="MST99715.1"/>
    <property type="molecule type" value="Genomic_DNA"/>
</dbReference>
<sequence length="536" mass="61687">MSKFRTLVMYFALICVTLVLLFGVNRMERRLDGAVAEHNLRFTGQIKNAPPLVTFTTVALGSFRGLVADLLWLRAGSLQEKGSYFEMVQLARWITDLQPTFSGATAYLAWNMAYNISVTCSSFEDRWRWVNEGIKLIRDQAIEYNPEDPVLYKELAWIFQHKLGNIMDDANLFYKNRLAILITNVAGIKPDWEAMAAAPENERAFMKEYPEDSRVWKAARAAGFEDYAALYTAFKQPEPSALPQAFLNRIADDEELTKKLNAYFHAEYLRERLKLDPKVIVEINNEYGEMDWRVPESQAIYWATMGIKRTPGHKDLSCDRIITQSLYEAFRSGRILMIDEQAFESITLVPNLKLVDAVFDRFVKVQEIYEKDNPMSTFRSARINFIKDAITTLYNYGSFSKAAEYYKKLQAEEPGTHKMPLEGFVMEQWAEEVRDASVKKASEIVSGLIFRSVYYLIYNDHDAAVANERMARYIYNKYQREMGDQPRTSLPPYAEMKKAMVENLSKTLNPALVEILKQKIKEDQAEPAAGPLKSDQ</sequence>
<name>A0A844GA12_9BACT</name>
<proteinExistence type="predicted"/>
<accession>A0A844GA12</accession>
<dbReference type="AlphaFoldDB" id="A0A844GA12"/>
<keyword evidence="2" id="KW-1185">Reference proteome</keyword>
<evidence type="ECO:0000313" key="2">
    <source>
        <dbReference type="Proteomes" id="UP000435649"/>
    </source>
</evidence>
<reference evidence="1 2" key="1">
    <citation type="submission" date="2019-08" db="EMBL/GenBank/DDBJ databases">
        <title>In-depth cultivation of the pig gut microbiome towards novel bacterial diversity and tailored functional studies.</title>
        <authorList>
            <person name="Wylensek D."/>
            <person name="Hitch T.C.A."/>
            <person name="Clavel T."/>
        </authorList>
    </citation>
    <scope>NUCLEOTIDE SEQUENCE [LARGE SCALE GENOMIC DNA]</scope>
    <source>
        <strain evidence="1 2">BBE-744-WT-12</strain>
    </source>
</reference>